<comment type="caution">
    <text evidence="2">The sequence shown here is derived from an EMBL/GenBank/DDBJ whole genome shotgun (WGS) entry which is preliminary data.</text>
</comment>
<dbReference type="OrthoDB" id="6764494at2759"/>
<dbReference type="InterPro" id="IPR012337">
    <property type="entry name" value="RNaseH-like_sf"/>
</dbReference>
<keyword evidence="3" id="KW-1185">Reference proteome</keyword>
<gene>
    <name evidence="2" type="ORF">B7P43_G18067</name>
</gene>
<evidence type="ECO:0000259" key="1">
    <source>
        <dbReference type="PROSITE" id="PS50994"/>
    </source>
</evidence>
<feature type="non-terminal residue" evidence="2">
    <location>
        <position position="1"/>
    </location>
</feature>
<dbReference type="GO" id="GO:0015074">
    <property type="term" value="P:DNA integration"/>
    <property type="evidence" value="ECO:0007669"/>
    <property type="project" value="InterPro"/>
</dbReference>
<dbReference type="InParanoid" id="A0A2J7RS55"/>
<dbReference type="Proteomes" id="UP000235965">
    <property type="component" value="Unassembled WGS sequence"/>
</dbReference>
<dbReference type="InterPro" id="IPR001584">
    <property type="entry name" value="Integrase_cat-core"/>
</dbReference>
<protein>
    <recommendedName>
        <fullName evidence="1">Integrase catalytic domain-containing protein</fullName>
    </recommendedName>
</protein>
<evidence type="ECO:0000313" key="2">
    <source>
        <dbReference type="EMBL" id="PNF43657.1"/>
    </source>
</evidence>
<evidence type="ECO:0000313" key="3">
    <source>
        <dbReference type="Proteomes" id="UP000235965"/>
    </source>
</evidence>
<organism evidence="2 3">
    <name type="scientific">Cryptotermes secundus</name>
    <dbReference type="NCBI Taxonomy" id="105785"/>
    <lineage>
        <taxon>Eukaryota</taxon>
        <taxon>Metazoa</taxon>
        <taxon>Ecdysozoa</taxon>
        <taxon>Arthropoda</taxon>
        <taxon>Hexapoda</taxon>
        <taxon>Insecta</taxon>
        <taxon>Pterygota</taxon>
        <taxon>Neoptera</taxon>
        <taxon>Polyneoptera</taxon>
        <taxon>Dictyoptera</taxon>
        <taxon>Blattodea</taxon>
        <taxon>Blattoidea</taxon>
        <taxon>Termitoidae</taxon>
        <taxon>Kalotermitidae</taxon>
        <taxon>Cryptotermitinae</taxon>
        <taxon>Cryptotermes</taxon>
    </lineage>
</organism>
<dbReference type="PROSITE" id="PS50994">
    <property type="entry name" value="INTEGRASE"/>
    <property type="match status" value="1"/>
</dbReference>
<dbReference type="STRING" id="105785.A0A2J7RS55"/>
<dbReference type="PANTHER" id="PTHR37984:SF5">
    <property type="entry name" value="PROTEIN NYNRIN-LIKE"/>
    <property type="match status" value="1"/>
</dbReference>
<sequence>ISTVFYVKNLGRKLRKFIAGCDICQRVKHPNRSVKVETLSHLLASPGELVAVDLYGPLPTGQGGVKYLFLCLEVFSKHVSLYPLKAATTKACLRKMIDHYLKKKVIRPKVILSDHGSQFTSPTWKNTLEGLGIKVKYSPIRHPESNPAERIMKELGKFFRIYCHQTHKKWPELVNHIQDWLNRSVNQTTGYKPIVLLEGGTKREIFKEIIRKLPDKPLEEELPIKILKAYSRTKDKAEKRKIKRKKGRFEWKPQVGNLVLIRSAPVSDATRGIIGKFQRIYEGPFLIREIINSGLYELQNELGDAKGLFHITHLKPYIVQG</sequence>
<dbReference type="GO" id="GO:0003676">
    <property type="term" value="F:nucleic acid binding"/>
    <property type="evidence" value="ECO:0007669"/>
    <property type="project" value="InterPro"/>
</dbReference>
<name>A0A2J7RS55_9NEOP</name>
<dbReference type="InterPro" id="IPR036397">
    <property type="entry name" value="RNaseH_sf"/>
</dbReference>
<feature type="domain" description="Integrase catalytic" evidence="1">
    <location>
        <begin position="42"/>
        <end position="201"/>
    </location>
</feature>
<dbReference type="Pfam" id="PF00665">
    <property type="entry name" value="rve"/>
    <property type="match status" value="1"/>
</dbReference>
<dbReference type="EMBL" id="NEVH01000307">
    <property type="protein sequence ID" value="PNF43657.1"/>
    <property type="molecule type" value="Genomic_DNA"/>
</dbReference>
<dbReference type="AlphaFoldDB" id="A0A2J7RS55"/>
<proteinExistence type="predicted"/>
<accession>A0A2J7RS55</accession>
<dbReference type="InterPro" id="IPR050951">
    <property type="entry name" value="Retrovirus_Pol_polyprotein"/>
</dbReference>
<reference evidence="2 3" key="1">
    <citation type="submission" date="2017-12" db="EMBL/GenBank/DDBJ databases">
        <title>Hemimetabolous genomes reveal molecular basis of termite eusociality.</title>
        <authorList>
            <person name="Harrison M.C."/>
            <person name="Jongepier E."/>
            <person name="Robertson H.M."/>
            <person name="Arning N."/>
            <person name="Bitard-Feildel T."/>
            <person name="Chao H."/>
            <person name="Childers C.P."/>
            <person name="Dinh H."/>
            <person name="Doddapaneni H."/>
            <person name="Dugan S."/>
            <person name="Gowin J."/>
            <person name="Greiner C."/>
            <person name="Han Y."/>
            <person name="Hu H."/>
            <person name="Hughes D.S.T."/>
            <person name="Huylmans A.-K."/>
            <person name="Kemena C."/>
            <person name="Kremer L.P.M."/>
            <person name="Lee S.L."/>
            <person name="Lopez-Ezquerra A."/>
            <person name="Mallet L."/>
            <person name="Monroy-Kuhn J.M."/>
            <person name="Moser A."/>
            <person name="Murali S.C."/>
            <person name="Muzny D.M."/>
            <person name="Otani S."/>
            <person name="Piulachs M.-D."/>
            <person name="Poelchau M."/>
            <person name="Qu J."/>
            <person name="Schaub F."/>
            <person name="Wada-Katsumata A."/>
            <person name="Worley K.C."/>
            <person name="Xie Q."/>
            <person name="Ylla G."/>
            <person name="Poulsen M."/>
            <person name="Gibbs R.A."/>
            <person name="Schal C."/>
            <person name="Richards S."/>
            <person name="Belles X."/>
            <person name="Korb J."/>
            <person name="Bornberg-Bauer E."/>
        </authorList>
    </citation>
    <scope>NUCLEOTIDE SEQUENCE [LARGE SCALE GENOMIC DNA]</scope>
    <source>
        <tissue evidence="2">Whole body</tissue>
    </source>
</reference>
<dbReference type="Gene3D" id="3.30.420.10">
    <property type="entry name" value="Ribonuclease H-like superfamily/Ribonuclease H"/>
    <property type="match status" value="1"/>
</dbReference>
<dbReference type="SUPFAM" id="SSF53098">
    <property type="entry name" value="Ribonuclease H-like"/>
    <property type="match status" value="1"/>
</dbReference>
<dbReference type="PANTHER" id="PTHR37984">
    <property type="entry name" value="PROTEIN CBG26694"/>
    <property type="match status" value="1"/>
</dbReference>